<sequence length="675" mass="78061">MQIIGSTFKAEFSLQINNFIHLVHTHTGDDFIKSVPNVPLIALYALDKSTKEKMELLPAKGEPATKDGYQIVTYKTFGGRKVEVILHLKAKEDRMLIWAEITNEETEIDIVEVLCPHISGIYLGESYEDDAIIYPHHAGERTLNPIKEYGTEKNLGFWRAGSEPYGDIFRREINYCGLASMSWMYYYDAQNGLYIGSHDARYPVTGIIAESGTEKTPYMGLGFRKHHRIRQGETYHTGEYCIAVSEKDWHYGAQLYREYIVPQLDLDHTPAFLEEEYALNQCYNFKRTGVVENKFKDIPKLFDEGKSWGVRHMFLASWNRTGFDSYYPEYYPDMELGSAMEFRRGLEYVRNNGGFSTLYINARIFDLKSDFHKLVGENMALRDAKGNMLYETYGPESFTVSCPSDKLWRDYLIDTAEFAMKAYGCDGIYLDQLASAEPFACYCEEHSHENIGEFNNGYVYVLKELLRRLKEYNPNAYLMTENCGDIYGSYTWGNLTWNGADYDEHYNVFKYTFPEFVQVNMVNPRGWEEDEQKKYTWFFRDMQRTILLGNVLWMGITTRLTPNAGEYHIYAKEALSFRKNIQPYLHHAQFKDDLWIDSIAEGCDATCWELEDGKLMILCGNADLTEKGSATVKLPKACTKQTIYDLSWAAQENNLATGQVTINLENQRLLCVIFE</sequence>
<dbReference type="OrthoDB" id="5077666at2"/>
<evidence type="ECO:0000313" key="2">
    <source>
        <dbReference type="EMBL" id="SEM50052.1"/>
    </source>
</evidence>
<protein>
    <recommendedName>
        <fullName evidence="1">DUF6259 domain-containing protein</fullName>
    </recommendedName>
</protein>
<dbReference type="AlphaFoldDB" id="A0A1H7YUZ3"/>
<dbReference type="SUPFAM" id="SSF51445">
    <property type="entry name" value="(Trans)glycosidases"/>
    <property type="match status" value="1"/>
</dbReference>
<feature type="domain" description="DUF6259" evidence="1">
    <location>
        <begin position="239"/>
        <end position="490"/>
    </location>
</feature>
<dbReference type="InterPro" id="IPR017853">
    <property type="entry name" value="GH"/>
</dbReference>
<organism evidence="2 3">
    <name type="scientific">Hydrogenoanaerobacterium saccharovorans</name>
    <dbReference type="NCBI Taxonomy" id="474960"/>
    <lineage>
        <taxon>Bacteria</taxon>
        <taxon>Bacillati</taxon>
        <taxon>Bacillota</taxon>
        <taxon>Clostridia</taxon>
        <taxon>Eubacteriales</taxon>
        <taxon>Oscillospiraceae</taxon>
        <taxon>Hydrogenoanaerobacterium</taxon>
    </lineage>
</organism>
<dbReference type="Gene3D" id="3.20.20.70">
    <property type="entry name" value="Aldolase class I"/>
    <property type="match status" value="1"/>
</dbReference>
<dbReference type="Pfam" id="PF19773">
    <property type="entry name" value="DUF6259"/>
    <property type="match status" value="1"/>
</dbReference>
<dbReference type="InterPro" id="IPR046226">
    <property type="entry name" value="DUF6259"/>
</dbReference>
<evidence type="ECO:0000259" key="1">
    <source>
        <dbReference type="Pfam" id="PF19773"/>
    </source>
</evidence>
<reference evidence="2 3" key="1">
    <citation type="submission" date="2016-10" db="EMBL/GenBank/DDBJ databases">
        <authorList>
            <person name="de Groot N.N."/>
        </authorList>
    </citation>
    <scope>NUCLEOTIDE SEQUENCE [LARGE SCALE GENOMIC DNA]</scope>
    <source>
        <strain evidence="2 3">CGMCC 1.5070</strain>
    </source>
</reference>
<keyword evidence="3" id="KW-1185">Reference proteome</keyword>
<proteinExistence type="predicted"/>
<dbReference type="STRING" id="474960.SAMN05216180_0273"/>
<dbReference type="RefSeq" id="WP_092750904.1">
    <property type="nucleotide sequence ID" value="NZ_FOCG01000001.1"/>
</dbReference>
<name>A0A1H7YUZ3_9FIRM</name>
<dbReference type="Proteomes" id="UP000199158">
    <property type="component" value="Unassembled WGS sequence"/>
</dbReference>
<dbReference type="InterPro" id="IPR013785">
    <property type="entry name" value="Aldolase_TIM"/>
</dbReference>
<dbReference type="EMBL" id="FOCG01000001">
    <property type="protein sequence ID" value="SEM50052.1"/>
    <property type="molecule type" value="Genomic_DNA"/>
</dbReference>
<gene>
    <name evidence="2" type="ORF">SAMN05216180_0273</name>
</gene>
<evidence type="ECO:0000313" key="3">
    <source>
        <dbReference type="Proteomes" id="UP000199158"/>
    </source>
</evidence>
<accession>A0A1H7YUZ3</accession>